<name>A0ABU5C3S2_9BACI</name>
<gene>
    <name evidence="1" type="ORF">RWE15_05195</name>
</gene>
<organism evidence="1 2">
    <name type="scientific">Tigheibacillus halophilus</name>
    <dbReference type="NCBI Taxonomy" id="361280"/>
    <lineage>
        <taxon>Bacteria</taxon>
        <taxon>Bacillati</taxon>
        <taxon>Bacillota</taxon>
        <taxon>Bacilli</taxon>
        <taxon>Bacillales</taxon>
        <taxon>Bacillaceae</taxon>
        <taxon>Tigheibacillus</taxon>
    </lineage>
</organism>
<comment type="caution">
    <text evidence="1">The sequence shown here is derived from an EMBL/GenBank/DDBJ whole genome shotgun (WGS) entry which is preliminary data.</text>
</comment>
<keyword evidence="2" id="KW-1185">Reference proteome</keyword>
<dbReference type="Gene3D" id="3.40.630.30">
    <property type="match status" value="1"/>
</dbReference>
<dbReference type="Proteomes" id="UP001281447">
    <property type="component" value="Unassembled WGS sequence"/>
</dbReference>
<protein>
    <submittedName>
        <fullName evidence="1">Uncharacterized protein</fullName>
    </submittedName>
</protein>
<dbReference type="RefSeq" id="WP_390357299.1">
    <property type="nucleotide sequence ID" value="NZ_JBHUIZ010000015.1"/>
</dbReference>
<accession>A0ABU5C3S2</accession>
<proteinExistence type="predicted"/>
<evidence type="ECO:0000313" key="1">
    <source>
        <dbReference type="EMBL" id="MDY0393974.1"/>
    </source>
</evidence>
<dbReference type="EMBL" id="JAWDIP010000003">
    <property type="protein sequence ID" value="MDY0393974.1"/>
    <property type="molecule type" value="Genomic_DNA"/>
</dbReference>
<evidence type="ECO:0000313" key="2">
    <source>
        <dbReference type="Proteomes" id="UP001281447"/>
    </source>
</evidence>
<reference evidence="1 2" key="1">
    <citation type="submission" date="2023-10" db="EMBL/GenBank/DDBJ databases">
        <title>Virgibacillus halophilus 5B73C genome.</title>
        <authorList>
            <person name="Miliotis G."/>
            <person name="Sengupta P."/>
            <person name="Hameed A."/>
            <person name="Chuvochina M."/>
            <person name="Mcdonagh F."/>
            <person name="Simpson A.C."/>
            <person name="Singh N.K."/>
            <person name="Rekha P.D."/>
            <person name="Raman K."/>
            <person name="Hugenholtz P."/>
            <person name="Venkateswaran K."/>
        </authorList>
    </citation>
    <scope>NUCLEOTIDE SEQUENCE [LARGE SCALE GENOMIC DNA]</scope>
    <source>
        <strain evidence="1 2">5B73C</strain>
    </source>
</reference>
<sequence length="80" mass="9075">MGEYEIEQVINLLSYDLETLVKQSKEEGFRFVERLLNDYKNGSNMFSHCGEGIFGVFNNEGVIVAIGGLNKDLFSNEHNI</sequence>